<keyword evidence="3" id="KW-1185">Reference proteome</keyword>
<name>A0A8X6XDX2_9ARAC</name>
<gene>
    <name evidence="2" type="primary">grin2b</name>
    <name evidence="2" type="ORF">TNIN_475521</name>
</gene>
<dbReference type="SUPFAM" id="SSF53850">
    <property type="entry name" value="Periplasmic binding protein-like II"/>
    <property type="match status" value="1"/>
</dbReference>
<evidence type="ECO:0000313" key="2">
    <source>
        <dbReference type="EMBL" id="GFY50036.1"/>
    </source>
</evidence>
<organism evidence="2 3">
    <name type="scientific">Trichonephila inaurata madagascariensis</name>
    <dbReference type="NCBI Taxonomy" id="2747483"/>
    <lineage>
        <taxon>Eukaryota</taxon>
        <taxon>Metazoa</taxon>
        <taxon>Ecdysozoa</taxon>
        <taxon>Arthropoda</taxon>
        <taxon>Chelicerata</taxon>
        <taxon>Arachnida</taxon>
        <taxon>Araneae</taxon>
        <taxon>Araneomorphae</taxon>
        <taxon>Entelegynae</taxon>
        <taxon>Araneoidea</taxon>
        <taxon>Nephilidae</taxon>
        <taxon>Trichonephila</taxon>
        <taxon>Trichonephila inaurata</taxon>
    </lineage>
</organism>
<protein>
    <submittedName>
        <fullName evidence="2">Glutamate receptor ionotropic, NMDA 2B</fullName>
    </submittedName>
</protein>
<evidence type="ECO:0000313" key="3">
    <source>
        <dbReference type="Proteomes" id="UP000886998"/>
    </source>
</evidence>
<reference evidence="2" key="1">
    <citation type="submission" date="2020-08" db="EMBL/GenBank/DDBJ databases">
        <title>Multicomponent nature underlies the extraordinary mechanical properties of spider dragline silk.</title>
        <authorList>
            <person name="Kono N."/>
            <person name="Nakamura H."/>
            <person name="Mori M."/>
            <person name="Yoshida Y."/>
            <person name="Ohtoshi R."/>
            <person name="Malay A.D."/>
            <person name="Moran D.A.P."/>
            <person name="Tomita M."/>
            <person name="Numata K."/>
            <person name="Arakawa K."/>
        </authorList>
    </citation>
    <scope>NUCLEOTIDE SEQUENCE</scope>
</reference>
<dbReference type="Gene3D" id="3.40.190.10">
    <property type="entry name" value="Periplasmic binding protein-like II"/>
    <property type="match status" value="1"/>
</dbReference>
<sequence>MYKWMRKYNRSSVMNGVAAVKTGELDAFIYDATVLEYWAGQDNECRLLTVGSWYAMTGYGFALSKNSKYLSMFNRAMIQYRENGDLERLQRFWLQGACKPKHKKRNVSKPLDVNQFMSAFLLLGCGVLFTILVLMLEHIYFKYIRHHLEKTDKGGYLTLISLSMGKSLSFRGAVQEATDIITHHKCKNPICDTTLRKTRHDLHMAQLKIQELQAMNKMMGITGKTENQEFKPTEPLKTRDMTRNMIISNESQPGYKINPLHSYGPHFIKTSTTPAQVAEIETVL</sequence>
<keyword evidence="1" id="KW-1133">Transmembrane helix</keyword>
<dbReference type="OrthoDB" id="6424429at2759"/>
<dbReference type="Proteomes" id="UP000886998">
    <property type="component" value="Unassembled WGS sequence"/>
</dbReference>
<dbReference type="InterPro" id="IPR015683">
    <property type="entry name" value="Ionotropic_Glu_rcpt"/>
</dbReference>
<keyword evidence="2" id="KW-0675">Receptor</keyword>
<evidence type="ECO:0000256" key="1">
    <source>
        <dbReference type="SAM" id="Phobius"/>
    </source>
</evidence>
<dbReference type="EMBL" id="BMAV01007282">
    <property type="protein sequence ID" value="GFY50036.1"/>
    <property type="molecule type" value="Genomic_DNA"/>
</dbReference>
<dbReference type="PANTHER" id="PTHR18966">
    <property type="entry name" value="IONOTROPIC GLUTAMATE RECEPTOR"/>
    <property type="match status" value="1"/>
</dbReference>
<accession>A0A8X6XDX2</accession>
<keyword evidence="1" id="KW-0812">Transmembrane</keyword>
<dbReference type="AlphaFoldDB" id="A0A8X6XDX2"/>
<feature type="transmembrane region" description="Helical" evidence="1">
    <location>
        <begin position="113"/>
        <end position="136"/>
    </location>
</feature>
<keyword evidence="1" id="KW-0472">Membrane</keyword>
<proteinExistence type="predicted"/>
<comment type="caution">
    <text evidence="2">The sequence shown here is derived from an EMBL/GenBank/DDBJ whole genome shotgun (WGS) entry which is preliminary data.</text>
</comment>